<feature type="region of interest" description="Disordered" evidence="1">
    <location>
        <begin position="119"/>
        <end position="139"/>
    </location>
</feature>
<name>A0A0E0LJ75_ORYPU</name>
<dbReference type="Gramene" id="OPUNC07G09030.1">
    <property type="protein sequence ID" value="OPUNC07G09030.1"/>
    <property type="gene ID" value="OPUNC07G09030"/>
</dbReference>
<protein>
    <submittedName>
        <fullName evidence="2">Uncharacterized protein</fullName>
    </submittedName>
</protein>
<evidence type="ECO:0000313" key="3">
    <source>
        <dbReference type="Proteomes" id="UP000026962"/>
    </source>
</evidence>
<feature type="region of interest" description="Disordered" evidence="1">
    <location>
        <begin position="46"/>
        <end position="70"/>
    </location>
</feature>
<dbReference type="HOGENOM" id="CLU_1638118_0_0_1"/>
<dbReference type="EnsemblPlants" id="OPUNC07G09030.1">
    <property type="protein sequence ID" value="OPUNC07G09030.1"/>
    <property type="gene ID" value="OPUNC07G09030"/>
</dbReference>
<dbReference type="Proteomes" id="UP000026962">
    <property type="component" value="Chromosome 7"/>
</dbReference>
<keyword evidence="3" id="KW-1185">Reference proteome</keyword>
<feature type="compositionally biased region" description="Gly residues" evidence="1">
    <location>
        <begin position="52"/>
        <end position="67"/>
    </location>
</feature>
<proteinExistence type="predicted"/>
<accession>A0A0E0LJ75</accession>
<organism evidence="2">
    <name type="scientific">Oryza punctata</name>
    <name type="common">Red rice</name>
    <dbReference type="NCBI Taxonomy" id="4537"/>
    <lineage>
        <taxon>Eukaryota</taxon>
        <taxon>Viridiplantae</taxon>
        <taxon>Streptophyta</taxon>
        <taxon>Embryophyta</taxon>
        <taxon>Tracheophyta</taxon>
        <taxon>Spermatophyta</taxon>
        <taxon>Magnoliopsida</taxon>
        <taxon>Liliopsida</taxon>
        <taxon>Poales</taxon>
        <taxon>Poaceae</taxon>
        <taxon>BOP clade</taxon>
        <taxon>Oryzoideae</taxon>
        <taxon>Oryzeae</taxon>
        <taxon>Oryzinae</taxon>
        <taxon>Oryza</taxon>
    </lineage>
</organism>
<reference evidence="2" key="2">
    <citation type="submission" date="2018-05" db="EMBL/GenBank/DDBJ databases">
        <title>OpunRS2 (Oryza punctata Reference Sequence Version 2).</title>
        <authorList>
            <person name="Zhang J."/>
            <person name="Kudrna D."/>
            <person name="Lee S."/>
            <person name="Talag J."/>
            <person name="Welchert J."/>
            <person name="Wing R.A."/>
        </authorList>
    </citation>
    <scope>NUCLEOTIDE SEQUENCE [LARGE SCALE GENOMIC DNA]</scope>
</reference>
<sequence length="162" mass="16911">MAMTDNKWHASTGMRRRASLAAALSLQHRMLAAKMRLIIRMASVASSDEGGDGGGGEAGGEVEGGYGEPPVIGAAEEEGVHLGSHDVVGLGGGGPLRCWSPVSPAATKPRHSFPIAMASTKHGRREEGRGDDRRRVGGHGQGMVWMVGREGKKMVGPRMASC</sequence>
<reference evidence="2" key="1">
    <citation type="submission" date="2015-04" db="UniProtKB">
        <authorList>
            <consortium name="EnsemblPlants"/>
        </authorList>
    </citation>
    <scope>IDENTIFICATION</scope>
</reference>
<evidence type="ECO:0000313" key="2">
    <source>
        <dbReference type="EnsemblPlants" id="OPUNC07G09030.1"/>
    </source>
</evidence>
<feature type="compositionally biased region" description="Basic and acidic residues" evidence="1">
    <location>
        <begin position="124"/>
        <end position="135"/>
    </location>
</feature>
<dbReference type="AlphaFoldDB" id="A0A0E0LJ75"/>
<evidence type="ECO:0000256" key="1">
    <source>
        <dbReference type="SAM" id="MobiDB-lite"/>
    </source>
</evidence>